<dbReference type="RefSeq" id="XP_010496830.1">
    <property type="nucleotide sequence ID" value="XM_010498528.2"/>
</dbReference>
<evidence type="ECO:0000256" key="4">
    <source>
        <dbReference type="ARBA" id="ARBA00022821"/>
    </source>
</evidence>
<keyword evidence="4" id="KW-0611">Plant defense</keyword>
<feature type="chain" id="PRO_5045037013" evidence="6">
    <location>
        <begin position="28"/>
        <end position="80"/>
    </location>
</feature>
<accession>A0ABM0Y7N7</accession>
<name>A0ABM0Y7N7_CAMSA</name>
<organism evidence="8 9">
    <name type="scientific">Camelina sativa</name>
    <name type="common">False flax</name>
    <name type="synonym">Myagrum sativum</name>
    <dbReference type="NCBI Taxonomy" id="90675"/>
    <lineage>
        <taxon>Eukaryota</taxon>
        <taxon>Viridiplantae</taxon>
        <taxon>Streptophyta</taxon>
        <taxon>Embryophyta</taxon>
        <taxon>Tracheophyta</taxon>
        <taxon>Spermatophyta</taxon>
        <taxon>Magnoliopsida</taxon>
        <taxon>eudicotyledons</taxon>
        <taxon>Gunneridae</taxon>
        <taxon>Pentapetalae</taxon>
        <taxon>rosids</taxon>
        <taxon>malvids</taxon>
        <taxon>Brassicales</taxon>
        <taxon>Brassicaceae</taxon>
        <taxon>Camelineae</taxon>
        <taxon>Camelina</taxon>
    </lineage>
</organism>
<dbReference type="Proteomes" id="UP000694864">
    <property type="component" value="Unplaced"/>
</dbReference>
<sequence length="80" mass="8629">MGYTKILLTLFLVVILAISSSPQKAMASEIKAKINGLKCFDTCTPSYDDYKCHVDCMTSGYAAGGCTTLSPSQPQKCCCY</sequence>
<comment type="similarity">
    <text evidence="1">Belongs to the DEFL family.</text>
</comment>
<feature type="signal peptide" evidence="6">
    <location>
        <begin position="1"/>
        <end position="27"/>
    </location>
</feature>
<evidence type="ECO:0000256" key="1">
    <source>
        <dbReference type="ARBA" id="ARBA00006722"/>
    </source>
</evidence>
<evidence type="ECO:0000256" key="6">
    <source>
        <dbReference type="SAM" id="SignalP"/>
    </source>
</evidence>
<evidence type="ECO:0000313" key="8">
    <source>
        <dbReference type="Proteomes" id="UP000694864"/>
    </source>
</evidence>
<gene>
    <name evidence="9" type="primary">LOC104773857</name>
</gene>
<evidence type="ECO:0000259" key="7">
    <source>
        <dbReference type="Pfam" id="PF24552"/>
    </source>
</evidence>
<evidence type="ECO:0000256" key="2">
    <source>
        <dbReference type="ARBA" id="ARBA00022529"/>
    </source>
</evidence>
<dbReference type="Pfam" id="PF24552">
    <property type="entry name" value="Defensin"/>
    <property type="match status" value="1"/>
</dbReference>
<keyword evidence="6" id="KW-0732">Signal</keyword>
<keyword evidence="3" id="KW-0295">Fungicide</keyword>
<proteinExistence type="inferred from homology"/>
<feature type="domain" description="Defensin-like" evidence="7">
    <location>
        <begin position="38"/>
        <end position="80"/>
    </location>
</feature>
<evidence type="ECO:0000256" key="3">
    <source>
        <dbReference type="ARBA" id="ARBA00022577"/>
    </source>
</evidence>
<dbReference type="GeneID" id="104773857"/>
<protein>
    <submittedName>
        <fullName evidence="9">Defensin-like protein 50</fullName>
    </submittedName>
</protein>
<dbReference type="InterPro" id="IPR056373">
    <property type="entry name" value="Defensin-like_dom"/>
</dbReference>
<keyword evidence="2" id="KW-0929">Antimicrobial</keyword>
<reference evidence="9" key="2">
    <citation type="submission" date="2025-08" db="UniProtKB">
        <authorList>
            <consortium name="RefSeq"/>
        </authorList>
    </citation>
    <scope>IDENTIFICATION</scope>
    <source>
        <tissue evidence="9">Leaf</tissue>
    </source>
</reference>
<reference evidence="8" key="1">
    <citation type="journal article" date="2014" name="Nat. Commun.">
        <title>The emerging biofuel crop Camelina sativa retains a highly undifferentiated hexaploid genome structure.</title>
        <authorList>
            <person name="Kagale S."/>
            <person name="Koh C."/>
            <person name="Nixon J."/>
            <person name="Bollina V."/>
            <person name="Clarke W.E."/>
            <person name="Tuteja R."/>
            <person name="Spillane C."/>
            <person name="Robinson S.J."/>
            <person name="Links M.G."/>
            <person name="Clarke C."/>
            <person name="Higgins E.E."/>
            <person name="Huebert T."/>
            <person name="Sharpe A.G."/>
            <person name="Parkin I.A."/>
        </authorList>
    </citation>
    <scope>NUCLEOTIDE SEQUENCE [LARGE SCALE GENOMIC DNA]</scope>
    <source>
        <strain evidence="8">cv. DH55</strain>
    </source>
</reference>
<keyword evidence="5" id="KW-1015">Disulfide bond</keyword>
<evidence type="ECO:0000256" key="5">
    <source>
        <dbReference type="ARBA" id="ARBA00023157"/>
    </source>
</evidence>
<evidence type="ECO:0000313" key="9">
    <source>
        <dbReference type="RefSeq" id="XP_010496830.1"/>
    </source>
</evidence>
<keyword evidence="8" id="KW-1185">Reference proteome</keyword>